<gene>
    <name evidence="10 12" type="primary">lpxH</name>
    <name evidence="12" type="ORF">MSZNOR_0517</name>
</gene>
<keyword evidence="5 10" id="KW-0479">Metal-binding</keyword>
<dbReference type="Pfam" id="PF00149">
    <property type="entry name" value="Metallophos"/>
    <property type="match status" value="1"/>
</dbReference>
<feature type="binding site" evidence="10">
    <location>
        <position position="169"/>
    </location>
    <ligand>
        <name>substrate</name>
    </ligand>
</feature>
<evidence type="ECO:0000313" key="12">
    <source>
        <dbReference type="EMBL" id="CAI8743734.1"/>
    </source>
</evidence>
<feature type="binding site" evidence="10">
    <location>
        <position position="124"/>
    </location>
    <ligand>
        <name>substrate</name>
    </ligand>
</feature>
<dbReference type="InterPro" id="IPR043461">
    <property type="entry name" value="LpxH-like"/>
</dbReference>
<proteinExistence type="inferred from homology"/>
<protein>
    <recommendedName>
        <fullName evidence="10">UDP-2,3-diacylglucosamine hydrolase</fullName>
        <ecNumber evidence="10">3.6.1.54</ecNumber>
    </recommendedName>
    <alternativeName>
        <fullName evidence="10">UDP-2,3-diacylglucosamine diphosphatase</fullName>
    </alternativeName>
</protein>
<keyword evidence="4 10" id="KW-0441">Lipid A biosynthesis</keyword>
<dbReference type="NCBIfam" id="TIGR01854">
    <property type="entry name" value="lipid_A_lpxH"/>
    <property type="match status" value="1"/>
</dbReference>
<feature type="binding site" evidence="10">
    <location>
        <position position="116"/>
    </location>
    <ligand>
        <name>Mn(2+)</name>
        <dbReference type="ChEBI" id="CHEBI:29035"/>
        <label>2</label>
    </ligand>
</feature>
<keyword evidence="6 10" id="KW-0378">Hydrolase</keyword>
<dbReference type="CDD" id="cd07398">
    <property type="entry name" value="MPP_YbbF-LpxH"/>
    <property type="match status" value="1"/>
</dbReference>
<feature type="binding site" evidence="10">
    <location>
        <begin position="81"/>
        <end position="82"/>
    </location>
    <ligand>
        <name>substrate</name>
    </ligand>
</feature>
<feature type="binding site" evidence="10">
    <location>
        <position position="43"/>
    </location>
    <ligand>
        <name>Mn(2+)</name>
        <dbReference type="ChEBI" id="CHEBI:29035"/>
        <label>2</label>
    </ligand>
</feature>
<feature type="binding site" evidence="10">
    <location>
        <position position="43"/>
    </location>
    <ligand>
        <name>Mn(2+)</name>
        <dbReference type="ChEBI" id="CHEBI:29035"/>
        <label>1</label>
    </ligand>
</feature>
<feature type="binding site" evidence="10">
    <location>
        <position position="162"/>
    </location>
    <ligand>
        <name>substrate</name>
    </ligand>
</feature>
<comment type="function">
    <text evidence="10">Hydrolyzes the pyrophosphate bond of UDP-2,3-diacylglucosamine to yield 2,3-diacylglucosamine 1-phosphate (lipid X) and UMP by catalyzing the attack of water at the alpha-P atom. Involved in the biosynthesis of lipid A, a phosphorylated glycolipid that anchors the lipopolysaccharide to the outer membrane of the cell.</text>
</comment>
<feature type="domain" description="Calcineurin-like phosphoesterase" evidence="11">
    <location>
        <begin position="6"/>
        <end position="201"/>
    </location>
</feature>
<feature type="binding site" evidence="10">
    <location>
        <position position="10"/>
    </location>
    <ligand>
        <name>Mn(2+)</name>
        <dbReference type="ChEBI" id="CHEBI:29035"/>
        <label>1</label>
    </ligand>
</feature>
<feature type="binding site" evidence="10">
    <location>
        <position position="81"/>
    </location>
    <ligand>
        <name>Mn(2+)</name>
        <dbReference type="ChEBI" id="CHEBI:29035"/>
        <label>2</label>
    </ligand>
</feature>
<evidence type="ECO:0000256" key="3">
    <source>
        <dbReference type="ARBA" id="ARBA00022519"/>
    </source>
</evidence>
<comment type="subcellular location">
    <subcellularLocation>
        <location evidence="10">Cell inner membrane</location>
        <topology evidence="10">Peripheral membrane protein</topology>
        <orientation evidence="10">Cytoplasmic side</orientation>
    </subcellularLocation>
</comment>
<comment type="catalytic activity">
    <reaction evidence="10">
        <text>UDP-2-N,3-O-bis[(3R)-3-hydroxytetradecanoyl]-alpha-D-glucosamine + H2O = 2-N,3-O-bis[(3R)-3-hydroxytetradecanoyl]-alpha-D-glucosaminyl 1-phosphate + UMP + 2 H(+)</text>
        <dbReference type="Rhea" id="RHEA:25213"/>
        <dbReference type="ChEBI" id="CHEBI:15377"/>
        <dbReference type="ChEBI" id="CHEBI:15378"/>
        <dbReference type="ChEBI" id="CHEBI:57865"/>
        <dbReference type="ChEBI" id="CHEBI:57957"/>
        <dbReference type="ChEBI" id="CHEBI:78847"/>
        <dbReference type="EC" id="3.6.1.54"/>
    </reaction>
</comment>
<keyword evidence="9 10" id="KW-0464">Manganese</keyword>
<keyword evidence="13" id="KW-1185">Reference proteome</keyword>
<feature type="binding site" evidence="10">
    <location>
        <position position="12"/>
    </location>
    <ligand>
        <name>Mn(2+)</name>
        <dbReference type="ChEBI" id="CHEBI:29035"/>
        <label>1</label>
    </ligand>
</feature>
<dbReference type="PANTHER" id="PTHR34990:SF1">
    <property type="entry name" value="UDP-2,3-DIACYLGLUCOSAMINE HYDROLASE"/>
    <property type="match status" value="1"/>
</dbReference>
<keyword evidence="1 10" id="KW-1003">Cell membrane</keyword>
<evidence type="ECO:0000313" key="13">
    <source>
        <dbReference type="Proteomes" id="UP001162030"/>
    </source>
</evidence>
<evidence type="ECO:0000256" key="6">
    <source>
        <dbReference type="ARBA" id="ARBA00022801"/>
    </source>
</evidence>
<evidence type="ECO:0000256" key="2">
    <source>
        <dbReference type="ARBA" id="ARBA00022516"/>
    </source>
</evidence>
<evidence type="ECO:0000256" key="9">
    <source>
        <dbReference type="ARBA" id="ARBA00023211"/>
    </source>
</evidence>
<organism evidence="12 13">
    <name type="scientific">Methylocaldum szegediense</name>
    <dbReference type="NCBI Taxonomy" id="73780"/>
    <lineage>
        <taxon>Bacteria</taxon>
        <taxon>Pseudomonadati</taxon>
        <taxon>Pseudomonadota</taxon>
        <taxon>Gammaproteobacteria</taxon>
        <taxon>Methylococcales</taxon>
        <taxon>Methylococcaceae</taxon>
        <taxon>Methylocaldum</taxon>
    </lineage>
</organism>
<keyword evidence="2 10" id="KW-0444">Lipid biosynthesis</keyword>
<dbReference type="SUPFAM" id="SSF56300">
    <property type="entry name" value="Metallo-dependent phosphatases"/>
    <property type="match status" value="1"/>
</dbReference>
<dbReference type="HAMAP" id="MF_00575">
    <property type="entry name" value="LpxH"/>
    <property type="match status" value="1"/>
</dbReference>
<feature type="binding site" evidence="10">
    <location>
        <position position="166"/>
    </location>
    <ligand>
        <name>substrate</name>
    </ligand>
</feature>
<comment type="similarity">
    <text evidence="10">Belongs to the LpxH family.</text>
</comment>
<sequence length="241" mass="28413">MKNETLFISDLHLCSARPEITQRFLRFLERRTGNAERLYILGDLFDAYLGDDDNQSPNREIKTAFRRLTESGTKVYFQHGNRDFLVGERFARETGIGLLGDYEVIDLYGVPTLLTHGDLLCTDDVQYQKARERVRTDSWKRYALSKPLWLRRLYGRWYRFKSGLDKRGKSEEIMDVNPETVRATMLRYGVERLIHGHTHRPAVHELEIEKKRCQRFVLPEWGHGETVLCWNQEGFRTEAID</sequence>
<evidence type="ECO:0000256" key="4">
    <source>
        <dbReference type="ARBA" id="ARBA00022556"/>
    </source>
</evidence>
<dbReference type="EMBL" id="OX458333">
    <property type="protein sequence ID" value="CAI8743734.1"/>
    <property type="molecule type" value="Genomic_DNA"/>
</dbReference>
<evidence type="ECO:0000259" key="11">
    <source>
        <dbReference type="Pfam" id="PF00149"/>
    </source>
</evidence>
<evidence type="ECO:0000256" key="7">
    <source>
        <dbReference type="ARBA" id="ARBA00023098"/>
    </source>
</evidence>
<evidence type="ECO:0000256" key="1">
    <source>
        <dbReference type="ARBA" id="ARBA00022475"/>
    </source>
</evidence>
<comment type="pathway">
    <text evidence="10">Glycolipid biosynthesis; lipid IV(A) biosynthesis; lipid IV(A) from (3R)-3-hydroxytetradecanoyl-[acyl-carrier-protein] and UDP-N-acetyl-alpha-D-glucosamine: step 4/6.</text>
</comment>
<name>A0ABM9HX57_9GAMM</name>
<feature type="binding site" evidence="10">
    <location>
        <position position="197"/>
    </location>
    <ligand>
        <name>Mn(2+)</name>
        <dbReference type="ChEBI" id="CHEBI:29035"/>
        <label>2</label>
    </ligand>
</feature>
<keyword evidence="3 10" id="KW-0997">Cell inner membrane</keyword>
<feature type="binding site" evidence="10">
    <location>
        <position position="199"/>
    </location>
    <ligand>
        <name>Mn(2+)</name>
        <dbReference type="ChEBI" id="CHEBI:29035"/>
        <label>1</label>
    </ligand>
</feature>
<dbReference type="GO" id="GO:0016787">
    <property type="term" value="F:hydrolase activity"/>
    <property type="evidence" value="ECO:0007669"/>
    <property type="project" value="UniProtKB-KW"/>
</dbReference>
<reference evidence="12 13" key="1">
    <citation type="submission" date="2023-03" db="EMBL/GenBank/DDBJ databases">
        <authorList>
            <person name="Pearce D."/>
        </authorList>
    </citation>
    <scope>NUCLEOTIDE SEQUENCE [LARGE SCALE GENOMIC DNA]</scope>
    <source>
        <strain evidence="12">Msz</strain>
    </source>
</reference>
<keyword evidence="8 10" id="KW-0472">Membrane</keyword>
<dbReference type="InterPro" id="IPR029052">
    <property type="entry name" value="Metallo-depent_PP-like"/>
</dbReference>
<comment type="cofactor">
    <cofactor evidence="10">
        <name>Mn(2+)</name>
        <dbReference type="ChEBI" id="CHEBI:29035"/>
    </cofactor>
    <text evidence="10">Binds 2 Mn(2+) ions per subunit in a binuclear metal center.</text>
</comment>
<keyword evidence="7 10" id="KW-0443">Lipid metabolism</keyword>
<dbReference type="Gene3D" id="3.60.21.10">
    <property type="match status" value="1"/>
</dbReference>
<dbReference type="NCBIfam" id="NF003743">
    <property type="entry name" value="PRK05340.1"/>
    <property type="match status" value="1"/>
</dbReference>
<feature type="binding site" evidence="10">
    <location>
        <position position="197"/>
    </location>
    <ligand>
        <name>substrate</name>
    </ligand>
</feature>
<dbReference type="PANTHER" id="PTHR34990">
    <property type="entry name" value="UDP-2,3-DIACYLGLUCOSAMINE HYDROLASE-RELATED"/>
    <property type="match status" value="1"/>
</dbReference>
<dbReference type="InterPro" id="IPR004843">
    <property type="entry name" value="Calcineurin-like_PHP"/>
</dbReference>
<dbReference type="InterPro" id="IPR010138">
    <property type="entry name" value="UDP-diacylglucosamine_Hdrlase"/>
</dbReference>
<evidence type="ECO:0000256" key="5">
    <source>
        <dbReference type="ARBA" id="ARBA00022723"/>
    </source>
</evidence>
<dbReference type="RefSeq" id="WP_026610617.1">
    <property type="nucleotide sequence ID" value="NZ_OX458333.1"/>
</dbReference>
<dbReference type="EC" id="3.6.1.54" evidence="10"/>
<dbReference type="Proteomes" id="UP001162030">
    <property type="component" value="Chromosome"/>
</dbReference>
<evidence type="ECO:0000256" key="8">
    <source>
        <dbReference type="ARBA" id="ARBA00023136"/>
    </source>
</evidence>
<evidence type="ECO:0000256" key="10">
    <source>
        <dbReference type="HAMAP-Rule" id="MF_00575"/>
    </source>
</evidence>
<accession>A0ABM9HX57</accession>